<evidence type="ECO:0000256" key="1">
    <source>
        <dbReference type="SAM" id="Phobius"/>
    </source>
</evidence>
<evidence type="ECO:0000313" key="2">
    <source>
        <dbReference type="EMBL" id="ANB61360.1"/>
    </source>
</evidence>
<feature type="transmembrane region" description="Helical" evidence="1">
    <location>
        <begin position="81"/>
        <end position="102"/>
    </location>
</feature>
<dbReference type="InterPro" id="IPR005562">
    <property type="entry name" value="SpoVA"/>
</dbReference>
<sequence>MRLHDNYRQAVKKFQPKPPYVANSLKAFFVGGGLSVLAEVLRAQFRVNIPSLAAEQAVLLLFIGAAVVLTAIGVYDDFSQFAGAGSTVLITGFANSLTSAALEHRSEGVVNGIAGHMFKIGGAALVYGIVAAYLLGLVYFMR</sequence>
<organism evidence="2 3">
    <name type="scientific">Anoxybacteroides amylolyticum</name>
    <dbReference type="NCBI Taxonomy" id="294699"/>
    <lineage>
        <taxon>Bacteria</taxon>
        <taxon>Bacillati</taxon>
        <taxon>Bacillota</taxon>
        <taxon>Bacilli</taxon>
        <taxon>Bacillales</taxon>
        <taxon>Anoxybacillaceae</taxon>
        <taxon>Anoxybacteroides</taxon>
    </lineage>
</organism>
<dbReference type="KEGG" id="aamy:GFC30_2502"/>
<dbReference type="Proteomes" id="UP000076865">
    <property type="component" value="Chromosome"/>
</dbReference>
<feature type="transmembrane region" description="Helical" evidence="1">
    <location>
        <begin position="20"/>
        <end position="41"/>
    </location>
</feature>
<keyword evidence="3" id="KW-1185">Reference proteome</keyword>
<dbReference type="PATRIC" id="fig|294699.3.peg.2573"/>
<dbReference type="AlphaFoldDB" id="A0A167TLP5"/>
<dbReference type="PANTHER" id="PTHR38450:SF1">
    <property type="entry name" value="STAGE V SPORULATION PROTEIN AC"/>
    <property type="match status" value="1"/>
</dbReference>
<dbReference type="Pfam" id="PF03862">
    <property type="entry name" value="SpoVAC_SpoVAEB"/>
    <property type="match status" value="1"/>
</dbReference>
<keyword evidence="1" id="KW-1133">Transmembrane helix</keyword>
<dbReference type="OrthoDB" id="9797988at2"/>
<dbReference type="RefSeq" id="WP_066325995.1">
    <property type="nucleotide sequence ID" value="NZ_CP015438.1"/>
</dbReference>
<reference evidence="2 3" key="1">
    <citation type="journal article" date="2006" name="Syst. Appl. Microbiol.">
        <title>Anoxybacillus amylolyticus sp. nov., a thermophilic amylase producing bacterium isolated from Mount Rittmann (Antarctica).</title>
        <authorList>
            <person name="Poli A."/>
            <person name="Esposito E."/>
            <person name="Lama L."/>
            <person name="Orlando P."/>
            <person name="Nicolaus G."/>
            <person name="de Appolonia F."/>
            <person name="Gambacorta A."/>
            <person name="Nicolaus B."/>
        </authorList>
    </citation>
    <scope>NUCLEOTIDE SEQUENCE [LARGE SCALE GENOMIC DNA]</scope>
    <source>
        <strain evidence="2 3">DSM 15939</strain>
    </source>
</reference>
<accession>A0A167TLP5</accession>
<keyword evidence="1" id="KW-0472">Membrane</keyword>
<feature type="transmembrane region" description="Helical" evidence="1">
    <location>
        <begin position="53"/>
        <end position="75"/>
    </location>
</feature>
<name>A0A167TLP5_9BACL</name>
<dbReference type="PANTHER" id="PTHR38450">
    <property type="entry name" value="STAGE V SPORULATION PROTEIN AC-RELATED"/>
    <property type="match status" value="1"/>
</dbReference>
<keyword evidence="1" id="KW-0812">Transmembrane</keyword>
<feature type="transmembrane region" description="Helical" evidence="1">
    <location>
        <begin position="123"/>
        <end position="141"/>
    </location>
</feature>
<dbReference type="EMBL" id="CP015438">
    <property type="protein sequence ID" value="ANB61360.1"/>
    <property type="molecule type" value="Genomic_DNA"/>
</dbReference>
<evidence type="ECO:0000313" key="3">
    <source>
        <dbReference type="Proteomes" id="UP000076865"/>
    </source>
</evidence>
<gene>
    <name evidence="2" type="ORF">GFC30_2502</name>
</gene>
<protein>
    <submittedName>
        <fullName evidence="2">SpoVA family protein</fullName>
    </submittedName>
</protein>
<proteinExistence type="predicted"/>